<comment type="caution">
    <text evidence="6">The sequence shown here is derived from an EMBL/GenBank/DDBJ whole genome shotgun (WGS) entry which is preliminary data.</text>
</comment>
<dbReference type="FunFam" id="3.20.20.100:FF:000014">
    <property type="entry name" value="NAD(P)-linked oxidoreductase superfamily protein"/>
    <property type="match status" value="1"/>
</dbReference>
<dbReference type="InterPro" id="IPR023210">
    <property type="entry name" value="NADP_OxRdtase_dom"/>
</dbReference>
<proteinExistence type="predicted"/>
<feature type="domain" description="NADP-dependent oxidoreductase" evidence="5">
    <location>
        <begin position="24"/>
        <end position="295"/>
    </location>
</feature>
<dbReference type="SUPFAM" id="SSF51430">
    <property type="entry name" value="NAD(P)-linked oxidoreductase"/>
    <property type="match status" value="1"/>
</dbReference>
<gene>
    <name evidence="6" type="ORF">O6P43_002450</name>
</gene>
<dbReference type="PANTHER" id="PTHR11732">
    <property type="entry name" value="ALDO/KETO REDUCTASE"/>
    <property type="match status" value="1"/>
</dbReference>
<dbReference type="GO" id="GO:0044550">
    <property type="term" value="P:secondary metabolite biosynthetic process"/>
    <property type="evidence" value="ECO:0007669"/>
    <property type="project" value="UniProtKB-ARBA"/>
</dbReference>
<dbReference type="PRINTS" id="PR00069">
    <property type="entry name" value="ALDKETRDTASE"/>
</dbReference>
<dbReference type="CDD" id="cd19124">
    <property type="entry name" value="AKR_AKR4A_4B"/>
    <property type="match status" value="1"/>
</dbReference>
<dbReference type="PROSITE" id="PS00798">
    <property type="entry name" value="ALDOKETO_REDUCTASE_1"/>
    <property type="match status" value="1"/>
</dbReference>
<dbReference type="InterPro" id="IPR036812">
    <property type="entry name" value="NAD(P)_OxRdtase_dom_sf"/>
</dbReference>
<feature type="site" description="Lowers pKa of active site Tyr" evidence="4">
    <location>
        <position position="88"/>
    </location>
</feature>
<evidence type="ECO:0000256" key="3">
    <source>
        <dbReference type="PIRSR" id="PIRSR000097-2"/>
    </source>
</evidence>
<dbReference type="PROSITE" id="PS00062">
    <property type="entry name" value="ALDOKETO_REDUCTASE_2"/>
    <property type="match status" value="1"/>
</dbReference>
<evidence type="ECO:0000259" key="5">
    <source>
        <dbReference type="Pfam" id="PF00248"/>
    </source>
</evidence>
<keyword evidence="7" id="KW-1185">Reference proteome</keyword>
<protein>
    <submittedName>
        <fullName evidence="6">Aldo/keto reductase</fullName>
    </submittedName>
</protein>
<feature type="active site" description="Proton donor" evidence="2">
    <location>
        <position position="59"/>
    </location>
</feature>
<dbReference type="EMBL" id="JARAOO010000002">
    <property type="protein sequence ID" value="KAJ7979002.1"/>
    <property type="molecule type" value="Genomic_DNA"/>
</dbReference>
<evidence type="ECO:0000256" key="2">
    <source>
        <dbReference type="PIRSR" id="PIRSR000097-1"/>
    </source>
</evidence>
<dbReference type="Proteomes" id="UP001163823">
    <property type="component" value="Chromosome 2"/>
</dbReference>
<sequence length="319" mass="35750">MSEITKIPEVVLSSSSGHRRMPMIGLGTASDSRDESATKTAVIEAIKLGYRHFDTATLYGSEQALGEAMAEAIQLGLVSREELFITTKLWCSDSHPHLVVSTLKKSLGALQLEYLDLYLVHFPVSAKPGKLEFPFDEEDLMPFDLKGVWTAMEECQNLGLTKSIGVSNFSSKKLQNLLSFASISPSVNQVEMNPAWKQKKLTEFCKENGIIITAYSPLGATGASWGTNDVVNNELLKQVANARGKTVAQVSLRWVYEQGVTLVFKSYNKQRLEQNLQIFDWSLTEDDYKKINQVNQRPWNKGPTKTPLDIWDGEYNIYE</sequence>
<dbReference type="InterPro" id="IPR044497">
    <property type="entry name" value="AKR4A/B"/>
</dbReference>
<dbReference type="InterPro" id="IPR018170">
    <property type="entry name" value="Aldo/ket_reductase_CS"/>
</dbReference>
<dbReference type="Pfam" id="PF00248">
    <property type="entry name" value="Aldo_ket_red"/>
    <property type="match status" value="1"/>
</dbReference>
<dbReference type="AlphaFoldDB" id="A0AAD7QCG6"/>
<name>A0AAD7QCG6_QUISA</name>
<evidence type="ECO:0000256" key="1">
    <source>
        <dbReference type="ARBA" id="ARBA00023002"/>
    </source>
</evidence>
<evidence type="ECO:0000313" key="7">
    <source>
        <dbReference type="Proteomes" id="UP001163823"/>
    </source>
</evidence>
<keyword evidence="1" id="KW-0560">Oxidoreductase</keyword>
<dbReference type="InterPro" id="IPR020471">
    <property type="entry name" value="AKR"/>
</dbReference>
<dbReference type="Gene3D" id="3.20.20.100">
    <property type="entry name" value="NADP-dependent oxidoreductase domain"/>
    <property type="match status" value="1"/>
</dbReference>
<feature type="binding site" evidence="3">
    <location>
        <position position="121"/>
    </location>
    <ligand>
        <name>substrate</name>
    </ligand>
</feature>
<organism evidence="6 7">
    <name type="scientific">Quillaja saponaria</name>
    <name type="common">Soap bark tree</name>
    <dbReference type="NCBI Taxonomy" id="32244"/>
    <lineage>
        <taxon>Eukaryota</taxon>
        <taxon>Viridiplantae</taxon>
        <taxon>Streptophyta</taxon>
        <taxon>Embryophyta</taxon>
        <taxon>Tracheophyta</taxon>
        <taxon>Spermatophyta</taxon>
        <taxon>Magnoliopsida</taxon>
        <taxon>eudicotyledons</taxon>
        <taxon>Gunneridae</taxon>
        <taxon>Pentapetalae</taxon>
        <taxon>rosids</taxon>
        <taxon>fabids</taxon>
        <taxon>Fabales</taxon>
        <taxon>Quillajaceae</taxon>
        <taxon>Quillaja</taxon>
    </lineage>
</organism>
<evidence type="ECO:0000313" key="6">
    <source>
        <dbReference type="EMBL" id="KAJ7979002.1"/>
    </source>
</evidence>
<dbReference type="PIRSF" id="PIRSF000097">
    <property type="entry name" value="AKR"/>
    <property type="match status" value="1"/>
</dbReference>
<dbReference type="GO" id="GO:0016616">
    <property type="term" value="F:oxidoreductase activity, acting on the CH-OH group of donors, NAD or NADP as acceptor"/>
    <property type="evidence" value="ECO:0007669"/>
    <property type="project" value="InterPro"/>
</dbReference>
<accession>A0AAD7QCG6</accession>
<dbReference type="KEGG" id="qsa:O6P43_002450"/>
<reference evidence="6" key="1">
    <citation type="journal article" date="2023" name="Science">
        <title>Elucidation of the pathway for biosynthesis of saponin adjuvants from the soapbark tree.</title>
        <authorList>
            <person name="Reed J."/>
            <person name="Orme A."/>
            <person name="El-Demerdash A."/>
            <person name="Owen C."/>
            <person name="Martin L.B.B."/>
            <person name="Misra R.C."/>
            <person name="Kikuchi S."/>
            <person name="Rejzek M."/>
            <person name="Martin A.C."/>
            <person name="Harkess A."/>
            <person name="Leebens-Mack J."/>
            <person name="Louveau T."/>
            <person name="Stephenson M.J."/>
            <person name="Osbourn A."/>
        </authorList>
    </citation>
    <scope>NUCLEOTIDE SEQUENCE</scope>
    <source>
        <strain evidence="6">S10</strain>
    </source>
</reference>
<evidence type="ECO:0000256" key="4">
    <source>
        <dbReference type="PIRSR" id="PIRSR000097-3"/>
    </source>
</evidence>